<keyword evidence="6" id="KW-1185">Reference proteome</keyword>
<dbReference type="PANTHER" id="PTHR45138:SF9">
    <property type="entry name" value="DIGUANYLATE CYCLASE DGCM-RELATED"/>
    <property type="match status" value="1"/>
</dbReference>
<dbReference type="InterPro" id="IPR050469">
    <property type="entry name" value="Diguanylate_Cyclase"/>
</dbReference>
<dbReference type="InterPro" id="IPR043128">
    <property type="entry name" value="Rev_trsase/Diguanyl_cyclase"/>
</dbReference>
<reference evidence="5 6" key="1">
    <citation type="submission" date="2019-11" db="EMBL/GenBank/DDBJ databases">
        <title>Venatorbacter sp. nov. a predator of Campylobacter and other Gram-negative bacteria.</title>
        <authorList>
            <person name="Saeedi A."/>
            <person name="Cummings N.J."/>
            <person name="Connerton I.F."/>
            <person name="Connerton P.L."/>
        </authorList>
    </citation>
    <scope>NUCLEOTIDE SEQUENCE [LARGE SCALE GENOMIC DNA]</scope>
    <source>
        <strain evidence="5">XL5</strain>
    </source>
</reference>
<dbReference type="Pfam" id="PF00990">
    <property type="entry name" value="GGDEF"/>
    <property type="match status" value="1"/>
</dbReference>
<dbReference type="Gene3D" id="3.30.70.270">
    <property type="match status" value="1"/>
</dbReference>
<dbReference type="PANTHER" id="PTHR45138">
    <property type="entry name" value="REGULATORY COMPONENTS OF SENSORY TRANSDUCTION SYSTEM"/>
    <property type="match status" value="1"/>
</dbReference>
<accession>A0A9E8FPB7</accession>
<name>A0A9E8FPB7_9GAMM</name>
<dbReference type="PROSITE" id="PS50887">
    <property type="entry name" value="GGDEF"/>
    <property type="match status" value="1"/>
</dbReference>
<dbReference type="EC" id="2.7.7.65" evidence="2"/>
<comment type="cofactor">
    <cofactor evidence="1">
        <name>Mg(2+)</name>
        <dbReference type="ChEBI" id="CHEBI:18420"/>
    </cofactor>
</comment>
<organism evidence="5 6">
    <name type="scientific">Venatoribacter cucullus</name>
    <dbReference type="NCBI Taxonomy" id="2661630"/>
    <lineage>
        <taxon>Bacteria</taxon>
        <taxon>Pseudomonadati</taxon>
        <taxon>Pseudomonadota</taxon>
        <taxon>Gammaproteobacteria</taxon>
        <taxon>Oceanospirillales</taxon>
        <taxon>Oceanospirillaceae</taxon>
        <taxon>Venatoribacter</taxon>
    </lineage>
</organism>
<evidence type="ECO:0000256" key="1">
    <source>
        <dbReference type="ARBA" id="ARBA00001946"/>
    </source>
</evidence>
<dbReference type="GO" id="GO:1902201">
    <property type="term" value="P:negative regulation of bacterial-type flagellum-dependent cell motility"/>
    <property type="evidence" value="ECO:0007669"/>
    <property type="project" value="TreeGrafter"/>
</dbReference>
<dbReference type="FunFam" id="3.30.70.270:FF:000001">
    <property type="entry name" value="Diguanylate cyclase domain protein"/>
    <property type="match status" value="1"/>
</dbReference>
<dbReference type="SMART" id="SM00267">
    <property type="entry name" value="GGDEF"/>
    <property type="match status" value="1"/>
</dbReference>
<dbReference type="InterPro" id="IPR029787">
    <property type="entry name" value="Nucleotide_cyclase"/>
</dbReference>
<feature type="domain" description="GGDEF" evidence="4">
    <location>
        <begin position="68"/>
        <end position="202"/>
    </location>
</feature>
<dbReference type="InterPro" id="IPR000160">
    <property type="entry name" value="GGDEF_dom"/>
</dbReference>
<dbReference type="Proteomes" id="UP000596074">
    <property type="component" value="Chromosome"/>
</dbReference>
<protein>
    <recommendedName>
        <fullName evidence="2">diguanylate cyclase</fullName>
        <ecNumber evidence="2">2.7.7.65</ecNumber>
    </recommendedName>
</protein>
<dbReference type="GO" id="GO:0005886">
    <property type="term" value="C:plasma membrane"/>
    <property type="evidence" value="ECO:0007669"/>
    <property type="project" value="TreeGrafter"/>
</dbReference>
<dbReference type="NCBIfam" id="TIGR00254">
    <property type="entry name" value="GGDEF"/>
    <property type="match status" value="1"/>
</dbReference>
<dbReference type="GO" id="GO:0043709">
    <property type="term" value="P:cell adhesion involved in single-species biofilm formation"/>
    <property type="evidence" value="ECO:0007669"/>
    <property type="project" value="TreeGrafter"/>
</dbReference>
<gene>
    <name evidence="5" type="ORF">GJQ55_10900</name>
</gene>
<evidence type="ECO:0000313" key="5">
    <source>
        <dbReference type="EMBL" id="QQD25500.1"/>
    </source>
</evidence>
<evidence type="ECO:0000313" key="6">
    <source>
        <dbReference type="Proteomes" id="UP000596074"/>
    </source>
</evidence>
<dbReference type="KEGG" id="vcw:GJQ55_10900"/>
<proteinExistence type="predicted"/>
<dbReference type="CDD" id="cd01949">
    <property type="entry name" value="GGDEF"/>
    <property type="match status" value="1"/>
</dbReference>
<dbReference type="GO" id="GO:0052621">
    <property type="term" value="F:diguanylate cyclase activity"/>
    <property type="evidence" value="ECO:0007669"/>
    <property type="project" value="UniProtKB-EC"/>
</dbReference>
<sequence>MNQHTTIRTPITASRPQCPVGETQCPIVEEVVQLRQQVITDPLTGLFNVRYFRTALAQELERTERTLLPTALIMLDLDHFKQVNDTWGHEVGNLVLQQTARLIRDSTRKLDIHCRYGGEEFAIILPSTERPLAIQVARRLCENIANTPLQCDGHTLNITASLGLALCDASHPWPADRLLNEADKLLYQAKHSGRNQVCYPPLAENLSAVTSAEKDLLHDLFGGADHADDDSEDFAGEEFFSEEE</sequence>
<comment type="catalytic activity">
    <reaction evidence="3">
        <text>2 GTP = 3',3'-c-di-GMP + 2 diphosphate</text>
        <dbReference type="Rhea" id="RHEA:24898"/>
        <dbReference type="ChEBI" id="CHEBI:33019"/>
        <dbReference type="ChEBI" id="CHEBI:37565"/>
        <dbReference type="ChEBI" id="CHEBI:58805"/>
        <dbReference type="EC" id="2.7.7.65"/>
    </reaction>
</comment>
<dbReference type="EMBL" id="CP046056">
    <property type="protein sequence ID" value="QQD25500.1"/>
    <property type="molecule type" value="Genomic_DNA"/>
</dbReference>
<evidence type="ECO:0000259" key="4">
    <source>
        <dbReference type="PROSITE" id="PS50887"/>
    </source>
</evidence>
<evidence type="ECO:0000256" key="2">
    <source>
        <dbReference type="ARBA" id="ARBA00012528"/>
    </source>
</evidence>
<dbReference type="AlphaFoldDB" id="A0A9E8FPB7"/>
<evidence type="ECO:0000256" key="3">
    <source>
        <dbReference type="ARBA" id="ARBA00034247"/>
    </source>
</evidence>
<dbReference type="SUPFAM" id="SSF55073">
    <property type="entry name" value="Nucleotide cyclase"/>
    <property type="match status" value="1"/>
</dbReference>